<protein>
    <submittedName>
        <fullName evidence="7">Fructokinase</fullName>
    </submittedName>
</protein>
<dbReference type="Gene3D" id="3.40.1190.20">
    <property type="match status" value="1"/>
</dbReference>
<evidence type="ECO:0000256" key="5">
    <source>
        <dbReference type="ARBA" id="ARBA00022840"/>
    </source>
</evidence>
<keyword evidence="2" id="KW-0808">Transferase</keyword>
<comment type="similarity">
    <text evidence="1">Belongs to the carbohydrate kinase PfkB family.</text>
</comment>
<evidence type="ECO:0000259" key="6">
    <source>
        <dbReference type="Pfam" id="PF00294"/>
    </source>
</evidence>
<keyword evidence="8" id="KW-1185">Reference proteome</keyword>
<dbReference type="GO" id="GO:0016301">
    <property type="term" value="F:kinase activity"/>
    <property type="evidence" value="ECO:0007669"/>
    <property type="project" value="UniProtKB-KW"/>
</dbReference>
<evidence type="ECO:0000256" key="4">
    <source>
        <dbReference type="ARBA" id="ARBA00022777"/>
    </source>
</evidence>
<dbReference type="InterPro" id="IPR011611">
    <property type="entry name" value="PfkB_dom"/>
</dbReference>
<evidence type="ECO:0000256" key="2">
    <source>
        <dbReference type="ARBA" id="ARBA00022679"/>
    </source>
</evidence>
<evidence type="ECO:0000256" key="1">
    <source>
        <dbReference type="ARBA" id="ARBA00010688"/>
    </source>
</evidence>
<gene>
    <name evidence="7" type="ORF">CS062_12270</name>
</gene>
<keyword evidence="4 7" id="KW-0418">Kinase</keyword>
<dbReference type="PANTHER" id="PTHR43085">
    <property type="entry name" value="HEXOKINASE FAMILY MEMBER"/>
    <property type="match status" value="1"/>
</dbReference>
<dbReference type="AlphaFoldDB" id="A0A2G9C909"/>
<keyword evidence="3" id="KW-0547">Nucleotide-binding</keyword>
<evidence type="ECO:0000256" key="3">
    <source>
        <dbReference type="ARBA" id="ARBA00022741"/>
    </source>
</evidence>
<proteinExistence type="inferred from homology"/>
<dbReference type="Pfam" id="PF00294">
    <property type="entry name" value="PfkB"/>
    <property type="match status" value="1"/>
</dbReference>
<dbReference type="GO" id="GO:0005524">
    <property type="term" value="F:ATP binding"/>
    <property type="evidence" value="ECO:0007669"/>
    <property type="project" value="UniProtKB-KW"/>
</dbReference>
<comment type="caution">
    <text evidence="7">The sequence shown here is derived from an EMBL/GenBank/DDBJ whole genome shotgun (WGS) entry which is preliminary data.</text>
</comment>
<evidence type="ECO:0000313" key="8">
    <source>
        <dbReference type="Proteomes" id="UP000231501"/>
    </source>
</evidence>
<dbReference type="OrthoDB" id="9779730at2"/>
<organism evidence="7 8">
    <name type="scientific">Roseateles chitinivorans</name>
    <dbReference type="NCBI Taxonomy" id="2917965"/>
    <lineage>
        <taxon>Bacteria</taxon>
        <taxon>Pseudomonadati</taxon>
        <taxon>Pseudomonadota</taxon>
        <taxon>Betaproteobacteria</taxon>
        <taxon>Burkholderiales</taxon>
        <taxon>Sphaerotilaceae</taxon>
        <taxon>Roseateles</taxon>
    </lineage>
</organism>
<dbReference type="PANTHER" id="PTHR43085:SF1">
    <property type="entry name" value="PSEUDOURIDINE KINASE-RELATED"/>
    <property type="match status" value="1"/>
</dbReference>
<dbReference type="SUPFAM" id="SSF53613">
    <property type="entry name" value="Ribokinase-like"/>
    <property type="match status" value="1"/>
</dbReference>
<reference evidence="7 8" key="1">
    <citation type="submission" date="2017-11" db="EMBL/GenBank/DDBJ databases">
        <title>Draft genome sequence of Mitsuaria sp. HWN-4.</title>
        <authorList>
            <person name="Gundlapally S.R."/>
        </authorList>
    </citation>
    <scope>NUCLEOTIDE SEQUENCE [LARGE SCALE GENOMIC DNA]</scope>
    <source>
        <strain evidence="7 8">HWN-4</strain>
    </source>
</reference>
<dbReference type="EMBL" id="PEOG01000029">
    <property type="protein sequence ID" value="PIM52883.1"/>
    <property type="molecule type" value="Genomic_DNA"/>
</dbReference>
<dbReference type="InterPro" id="IPR029056">
    <property type="entry name" value="Ribokinase-like"/>
</dbReference>
<name>A0A2G9C909_9BURK</name>
<sequence>MHDQTPQAERPVLLLGEALVDDFVDGPVAGGAPLNVARGLAALALPAHLASRLNPGDAAGEMLLASMARFGLDDSGVQRDAAHATGLVTVIEAGDGTHRFHIHEEAAWDHLEAGPVLDWIAAHRPRLVYFGSLARRHPASRAAMRRILDACPRGASIRYLDLNLRPGSDNAELAEECLAAADWVKVNDEELARLADWFDLPRDAADETTSLIRSGRALMRRYRLQRLVVTRGAKGYLGFEGAEEERPPIQGAAVALIRCVDTVGAGDAFSAMLLAALLRGQGWARSLALANGMAAAMCGERGPVPAHAAFFEPWRAALAVPEQT</sequence>
<keyword evidence="5" id="KW-0067">ATP-binding</keyword>
<feature type="domain" description="Carbohydrate kinase PfkB" evidence="6">
    <location>
        <begin position="29"/>
        <end position="303"/>
    </location>
</feature>
<dbReference type="InterPro" id="IPR050306">
    <property type="entry name" value="PfkB_Carbo_kinase"/>
</dbReference>
<dbReference type="RefSeq" id="WP_099861923.1">
    <property type="nucleotide sequence ID" value="NZ_PEOG01000029.1"/>
</dbReference>
<dbReference type="Proteomes" id="UP000231501">
    <property type="component" value="Unassembled WGS sequence"/>
</dbReference>
<evidence type="ECO:0000313" key="7">
    <source>
        <dbReference type="EMBL" id="PIM52883.1"/>
    </source>
</evidence>
<accession>A0A2G9C909</accession>